<protein>
    <submittedName>
        <fullName evidence="2">PPUP8762</fullName>
    </submittedName>
</protein>
<organism evidence="2">
    <name type="scientific">Poeciliopsis prolifica</name>
    <name type="common">blackstripe livebearer</name>
    <dbReference type="NCBI Taxonomy" id="188132"/>
    <lineage>
        <taxon>Eukaryota</taxon>
        <taxon>Metazoa</taxon>
        <taxon>Chordata</taxon>
        <taxon>Craniata</taxon>
        <taxon>Vertebrata</taxon>
        <taxon>Euteleostomi</taxon>
        <taxon>Actinopterygii</taxon>
        <taxon>Neopterygii</taxon>
        <taxon>Teleostei</taxon>
        <taxon>Neoteleostei</taxon>
        <taxon>Acanthomorphata</taxon>
        <taxon>Ovalentaria</taxon>
        <taxon>Atherinomorphae</taxon>
        <taxon>Cyprinodontiformes</taxon>
        <taxon>Poeciliidae</taxon>
        <taxon>Poeciliinae</taxon>
        <taxon>Poeciliopsis</taxon>
    </lineage>
</organism>
<dbReference type="EMBL" id="GBYX01476130">
    <property type="protein sequence ID" value="JAO05547.1"/>
    <property type="molecule type" value="Transcribed_RNA"/>
</dbReference>
<accession>A0A0S7EQ80</accession>
<proteinExistence type="predicted"/>
<evidence type="ECO:0000256" key="1">
    <source>
        <dbReference type="SAM" id="MobiDB-lite"/>
    </source>
</evidence>
<reference evidence="2" key="1">
    <citation type="submission" date="2014-12" db="EMBL/GenBank/DDBJ databases">
        <title>Parallel Evolution in Life History Adaptation Evident in the Tissue-Specific Poeciliopsis prolifica transcriptome.</title>
        <authorList>
            <person name="Jue N.K."/>
            <person name="Foley R.J."/>
            <person name="Obergfell C."/>
            <person name="Reznick D.N."/>
            <person name="O'Neill R.J."/>
            <person name="O'Neill M.J."/>
        </authorList>
    </citation>
    <scope>NUCLEOTIDE SEQUENCE</scope>
</reference>
<feature type="region of interest" description="Disordered" evidence="1">
    <location>
        <begin position="70"/>
        <end position="96"/>
    </location>
</feature>
<sequence length="136" mass="15481">MFNTGMLIYQHSRGKTADCSQHAVYNKYVHGKFSATIDSQSSFPFREMILSSRRTLYWATLPKVPTPVLVTMETPANGPDQNPREPPWSTVQRKRRDIRTSNVDAIKLDFLNISAESELNSSMPRRTDAVIHAKRA</sequence>
<evidence type="ECO:0000313" key="2">
    <source>
        <dbReference type="EMBL" id="JAO05547.1"/>
    </source>
</evidence>
<gene>
    <name evidence="2" type="primary">PPUP8762</name>
</gene>
<dbReference type="AlphaFoldDB" id="A0A0S7EQ80"/>
<name>A0A0S7EQ80_9TELE</name>